<feature type="domain" description="SPOR" evidence="8">
    <location>
        <begin position="216"/>
        <end position="296"/>
    </location>
</feature>
<dbReference type="EMBL" id="BAABFU010000001">
    <property type="protein sequence ID" value="GAA4347568.1"/>
    <property type="molecule type" value="Genomic_DNA"/>
</dbReference>
<dbReference type="InterPro" id="IPR034718">
    <property type="entry name" value="RlpA"/>
</dbReference>
<dbReference type="NCBIfam" id="TIGR00413">
    <property type="entry name" value="rlpA"/>
    <property type="match status" value="1"/>
</dbReference>
<dbReference type="Gene3D" id="3.30.70.1070">
    <property type="entry name" value="Sporulation related repeat"/>
    <property type="match status" value="1"/>
</dbReference>
<evidence type="ECO:0000256" key="7">
    <source>
        <dbReference type="SAM" id="SignalP"/>
    </source>
</evidence>
<comment type="subcellular location">
    <subcellularLocation>
        <location evidence="4">Cell membrane</location>
        <topology evidence="4">Lipid-anchor</topology>
    </subcellularLocation>
</comment>
<dbReference type="RefSeq" id="WP_223576668.1">
    <property type="nucleotide sequence ID" value="NZ_BAABFU010000001.1"/>
</dbReference>
<dbReference type="HAMAP" id="MF_02071">
    <property type="entry name" value="RlpA"/>
    <property type="match status" value="1"/>
</dbReference>
<evidence type="ECO:0000256" key="1">
    <source>
        <dbReference type="ARBA" id="ARBA00022729"/>
    </source>
</evidence>
<keyword evidence="1 7" id="KW-0732">Signal</keyword>
<keyword evidence="4" id="KW-1003">Cell membrane</keyword>
<dbReference type="SUPFAM" id="SSF50685">
    <property type="entry name" value="Barwin-like endoglucanases"/>
    <property type="match status" value="1"/>
</dbReference>
<evidence type="ECO:0000256" key="4">
    <source>
        <dbReference type="HAMAP-Rule" id="MF_02071"/>
    </source>
</evidence>
<dbReference type="PANTHER" id="PTHR34183">
    <property type="entry name" value="ENDOLYTIC PEPTIDOGLYCAN TRANSGLYCOSYLASE RLPA"/>
    <property type="match status" value="1"/>
</dbReference>
<dbReference type="CDD" id="cd22268">
    <property type="entry name" value="DPBB_RlpA-like"/>
    <property type="match status" value="1"/>
</dbReference>
<evidence type="ECO:0000256" key="2">
    <source>
        <dbReference type="ARBA" id="ARBA00023239"/>
    </source>
</evidence>
<evidence type="ECO:0000256" key="5">
    <source>
        <dbReference type="RuleBase" id="RU003495"/>
    </source>
</evidence>
<evidence type="ECO:0000259" key="8">
    <source>
        <dbReference type="PROSITE" id="PS51724"/>
    </source>
</evidence>
<dbReference type="InterPro" id="IPR007730">
    <property type="entry name" value="SPOR-like_dom"/>
</dbReference>
<dbReference type="InterPro" id="IPR036908">
    <property type="entry name" value="RlpA-like_sf"/>
</dbReference>
<organism evidence="9 10">
    <name type="scientific">Kangiella taiwanensis</name>
    <dbReference type="NCBI Taxonomy" id="1079179"/>
    <lineage>
        <taxon>Bacteria</taxon>
        <taxon>Pseudomonadati</taxon>
        <taxon>Pseudomonadota</taxon>
        <taxon>Gammaproteobacteria</taxon>
        <taxon>Kangiellales</taxon>
        <taxon>Kangiellaceae</taxon>
        <taxon>Kangiella</taxon>
    </lineage>
</organism>
<evidence type="ECO:0000313" key="10">
    <source>
        <dbReference type="Proteomes" id="UP001501294"/>
    </source>
</evidence>
<evidence type="ECO:0000256" key="6">
    <source>
        <dbReference type="SAM" id="MobiDB-lite"/>
    </source>
</evidence>
<name>A0ABP8HYI7_9GAMM</name>
<dbReference type="Pfam" id="PF03330">
    <property type="entry name" value="DPBB_1"/>
    <property type="match status" value="1"/>
</dbReference>
<dbReference type="InterPro" id="IPR012997">
    <property type="entry name" value="RplA"/>
</dbReference>
<dbReference type="PROSITE" id="PS51724">
    <property type="entry name" value="SPOR"/>
    <property type="match status" value="1"/>
</dbReference>
<dbReference type="SUPFAM" id="SSF110997">
    <property type="entry name" value="Sporulation related repeat"/>
    <property type="match status" value="1"/>
</dbReference>
<accession>A0ABP8HYI7</accession>
<keyword evidence="3 4" id="KW-0961">Cell wall biogenesis/degradation</keyword>
<keyword evidence="4" id="KW-0449">Lipoprotein</keyword>
<dbReference type="EC" id="4.2.2.-" evidence="4"/>
<reference evidence="10" key="1">
    <citation type="journal article" date="2019" name="Int. J. Syst. Evol. Microbiol.">
        <title>The Global Catalogue of Microorganisms (GCM) 10K type strain sequencing project: providing services to taxonomists for standard genome sequencing and annotation.</title>
        <authorList>
            <consortium name="The Broad Institute Genomics Platform"/>
            <consortium name="The Broad Institute Genome Sequencing Center for Infectious Disease"/>
            <person name="Wu L."/>
            <person name="Ma J."/>
        </authorList>
    </citation>
    <scope>NUCLEOTIDE SEQUENCE [LARGE SCALE GENOMIC DNA]</scope>
    <source>
        <strain evidence="10">JCM 17727</strain>
    </source>
</reference>
<keyword evidence="4" id="KW-0564">Palmitate</keyword>
<evidence type="ECO:0000256" key="3">
    <source>
        <dbReference type="ARBA" id="ARBA00023316"/>
    </source>
</evidence>
<keyword evidence="4" id="KW-0472">Membrane</keyword>
<gene>
    <name evidence="4" type="primary">rlpA</name>
    <name evidence="9" type="ORF">GCM10023150_10250</name>
</gene>
<dbReference type="Proteomes" id="UP001501294">
    <property type="component" value="Unassembled WGS sequence"/>
</dbReference>
<protein>
    <recommendedName>
        <fullName evidence="4">Endolytic peptidoglycan transglycosylase RlpA</fullName>
        <ecNumber evidence="4">4.2.2.-</ecNumber>
    </recommendedName>
</protein>
<feature type="chain" id="PRO_5047087929" description="Endolytic peptidoglycan transglycosylase RlpA" evidence="7">
    <location>
        <begin position="21"/>
        <end position="297"/>
    </location>
</feature>
<proteinExistence type="inferred from homology"/>
<comment type="similarity">
    <text evidence="4 5">Belongs to the RlpA family.</text>
</comment>
<dbReference type="InterPro" id="IPR009009">
    <property type="entry name" value="RlpA-like_DPBB"/>
</dbReference>
<dbReference type="InterPro" id="IPR036680">
    <property type="entry name" value="SPOR-like_sf"/>
</dbReference>
<dbReference type="Gene3D" id="2.40.40.10">
    <property type="entry name" value="RlpA-like domain"/>
    <property type="match status" value="1"/>
</dbReference>
<comment type="function">
    <text evidence="4">Lytic transglycosylase with a strong preference for naked glycan strands that lack stem peptides.</text>
</comment>
<keyword evidence="10" id="KW-1185">Reference proteome</keyword>
<feature type="signal peptide" evidence="7">
    <location>
        <begin position="1"/>
        <end position="20"/>
    </location>
</feature>
<evidence type="ECO:0000313" key="9">
    <source>
        <dbReference type="EMBL" id="GAA4347568.1"/>
    </source>
</evidence>
<dbReference type="PANTHER" id="PTHR34183:SF1">
    <property type="entry name" value="ENDOLYTIC PEPTIDOGLYCAN TRANSGLYCOSYLASE RLPA"/>
    <property type="match status" value="1"/>
</dbReference>
<dbReference type="PROSITE" id="PS51257">
    <property type="entry name" value="PROKAR_LIPOPROTEIN"/>
    <property type="match status" value="1"/>
</dbReference>
<sequence>MVLKQITQLISALTLLGVLSACTTTTGGSTSDDEAPAYGSAADRKIPDYAPDGTASSFQDGPITEPTPRVEKKSPFGNPPYYEVDGVVYHVLSSGVGHKEVGTASWYGQKFHGRRTSSGEVYDMYQYTAAHKTLPLPSYARVTNIDTGDSVIVKINDRGPFVSDRIIDLSYAAAKKLGYDHRGTAQVEVEVLASPGGPQKEATSDGELEIPPMEQQQDNAKLYVQVGAFADEMRADTLAARLREFFRQPISLTPIDVNGQRLQRVRIGPLEDARAAEAILSQLKQYSFGSPRVVTDE</sequence>
<comment type="caution">
    <text evidence="9">The sequence shown here is derived from an EMBL/GenBank/DDBJ whole genome shotgun (WGS) entry which is preliminary data.</text>
</comment>
<feature type="region of interest" description="Disordered" evidence="6">
    <location>
        <begin position="25"/>
        <end position="76"/>
    </location>
</feature>
<keyword evidence="2 4" id="KW-0456">Lyase</keyword>
<dbReference type="Pfam" id="PF05036">
    <property type="entry name" value="SPOR"/>
    <property type="match status" value="1"/>
</dbReference>